<protein>
    <submittedName>
        <fullName evidence="4">T9SS type A sorting domain-containing protein</fullName>
    </submittedName>
</protein>
<evidence type="ECO:0000256" key="2">
    <source>
        <dbReference type="SAM" id="SignalP"/>
    </source>
</evidence>
<dbReference type="RefSeq" id="WP_147134767.1">
    <property type="nucleotide sequence ID" value="NZ_VOSC01000025.1"/>
</dbReference>
<keyword evidence="5" id="KW-1185">Reference proteome</keyword>
<dbReference type="NCBIfam" id="TIGR04183">
    <property type="entry name" value="Por_Secre_tail"/>
    <property type="match status" value="1"/>
</dbReference>
<feature type="chain" id="PRO_5022660551" evidence="2">
    <location>
        <begin position="20"/>
        <end position="254"/>
    </location>
</feature>
<evidence type="ECO:0000313" key="5">
    <source>
        <dbReference type="Proteomes" id="UP000321790"/>
    </source>
</evidence>
<feature type="signal peptide" evidence="2">
    <location>
        <begin position="1"/>
        <end position="19"/>
    </location>
</feature>
<dbReference type="InterPro" id="IPR026444">
    <property type="entry name" value="Secre_tail"/>
</dbReference>
<evidence type="ECO:0000313" key="4">
    <source>
        <dbReference type="EMBL" id="TXE09638.1"/>
    </source>
</evidence>
<sequence>MKKLYFFLFTILLANMSFGQIISEFDADQAGTDSAEFIEIQWSPNTSLNGYIIVLFNGNGDISYNTVDLTGETTDANGFFVINFPSNGIQNGPDAIALYMDSASNFPNGTAPTTTNLVDAVVYGTNDSDDTALMNALGETVQYNDDTSNSLNQSGDGTFYLAAPSSGVTNNTLSSNQNQIKGFALYPNPANGFINISSKSNAKISVAIFDMLGKQVINTVTNNETVNISSLNTGIYMLRAVQDNATTTTRLVVK</sequence>
<dbReference type="PANTHER" id="PTHR37397">
    <property type="entry name" value="SI:CH211-183D21.1"/>
    <property type="match status" value="1"/>
</dbReference>
<dbReference type="PANTHER" id="PTHR37397:SF1">
    <property type="entry name" value="LTD DOMAIN-CONTAINING PROTEIN"/>
    <property type="match status" value="1"/>
</dbReference>
<comment type="caution">
    <text evidence="4">The sequence shown here is derived from an EMBL/GenBank/DDBJ whole genome shotgun (WGS) entry which is preliminary data.</text>
</comment>
<feature type="domain" description="Secretion system C-terminal sorting" evidence="3">
    <location>
        <begin position="185"/>
        <end position="253"/>
    </location>
</feature>
<dbReference type="OrthoDB" id="862563at2"/>
<proteinExistence type="predicted"/>
<keyword evidence="1 2" id="KW-0732">Signal</keyword>
<gene>
    <name evidence="4" type="ORF">FUA26_09115</name>
</gene>
<dbReference type="Proteomes" id="UP000321790">
    <property type="component" value="Unassembled WGS sequence"/>
</dbReference>
<name>A0A5C7AM13_9FLAO</name>
<reference evidence="5" key="1">
    <citation type="submission" date="2019-08" db="EMBL/GenBank/DDBJ databases">
        <title>Seonamhaeicola sediminis sp. nov., isolated from marine sediment.</title>
        <authorList>
            <person name="Cao W.R."/>
        </authorList>
    </citation>
    <scope>NUCLEOTIDE SEQUENCE [LARGE SCALE GENOMIC DNA]</scope>
    <source>
        <strain evidence="5">Gy8</strain>
    </source>
</reference>
<dbReference type="Pfam" id="PF18962">
    <property type="entry name" value="Por_Secre_tail"/>
    <property type="match status" value="1"/>
</dbReference>
<organism evidence="4 5">
    <name type="scientific">Seonamhaeicola algicola</name>
    <dbReference type="NCBI Taxonomy" id="1719036"/>
    <lineage>
        <taxon>Bacteria</taxon>
        <taxon>Pseudomonadati</taxon>
        <taxon>Bacteroidota</taxon>
        <taxon>Flavobacteriia</taxon>
        <taxon>Flavobacteriales</taxon>
        <taxon>Flavobacteriaceae</taxon>
    </lineage>
</organism>
<evidence type="ECO:0000259" key="3">
    <source>
        <dbReference type="Pfam" id="PF18962"/>
    </source>
</evidence>
<evidence type="ECO:0000256" key="1">
    <source>
        <dbReference type="ARBA" id="ARBA00022729"/>
    </source>
</evidence>
<dbReference type="AlphaFoldDB" id="A0A5C7AM13"/>
<dbReference type="EMBL" id="VOSC01000025">
    <property type="protein sequence ID" value="TXE09638.1"/>
    <property type="molecule type" value="Genomic_DNA"/>
</dbReference>
<accession>A0A5C7AM13</accession>